<name>A0ABU3TAK5_9MICO</name>
<feature type="domain" description="DprA winged helix" evidence="3">
    <location>
        <begin position="328"/>
        <end position="384"/>
    </location>
</feature>
<dbReference type="Proteomes" id="UP001263371">
    <property type="component" value="Unassembled WGS sequence"/>
</dbReference>
<protein>
    <submittedName>
        <fullName evidence="4">DNA-processing protein DprA</fullName>
    </submittedName>
</protein>
<dbReference type="SUPFAM" id="SSF102405">
    <property type="entry name" value="MCP/YpsA-like"/>
    <property type="match status" value="1"/>
</dbReference>
<dbReference type="Gene3D" id="3.40.50.450">
    <property type="match status" value="1"/>
</dbReference>
<evidence type="ECO:0000256" key="1">
    <source>
        <dbReference type="ARBA" id="ARBA00006525"/>
    </source>
</evidence>
<reference evidence="4 5" key="1">
    <citation type="submission" date="2023-09" db="EMBL/GenBank/DDBJ databases">
        <title>Microbacterium fusihabitans sp. nov., Microbacterium phycihabitans sp. nov., and Microbacterium cervinum sp. nov., isolated from dried seaweeds of beach.</title>
        <authorList>
            <person name="Lee S.D."/>
        </authorList>
    </citation>
    <scope>NUCLEOTIDE SEQUENCE [LARGE SCALE GENOMIC DNA]</scope>
    <source>
        <strain evidence="4 5">KSW4-17</strain>
    </source>
</reference>
<comment type="caution">
    <text evidence="4">The sequence shown here is derived from an EMBL/GenBank/DDBJ whole genome shotgun (WGS) entry which is preliminary data.</text>
</comment>
<evidence type="ECO:0000259" key="3">
    <source>
        <dbReference type="Pfam" id="PF17782"/>
    </source>
</evidence>
<organism evidence="4 5">
    <name type="scientific">Microbacterium galbum</name>
    <dbReference type="NCBI Taxonomy" id="3075994"/>
    <lineage>
        <taxon>Bacteria</taxon>
        <taxon>Bacillati</taxon>
        <taxon>Actinomycetota</taxon>
        <taxon>Actinomycetes</taxon>
        <taxon>Micrococcales</taxon>
        <taxon>Microbacteriaceae</taxon>
        <taxon>Microbacterium</taxon>
    </lineage>
</organism>
<dbReference type="NCBIfam" id="TIGR00732">
    <property type="entry name" value="dprA"/>
    <property type="match status" value="1"/>
</dbReference>
<dbReference type="InterPro" id="IPR041614">
    <property type="entry name" value="DprA_WH"/>
</dbReference>
<feature type="domain" description="Smf/DprA SLOG" evidence="2">
    <location>
        <begin position="105"/>
        <end position="315"/>
    </location>
</feature>
<proteinExistence type="inferred from homology"/>
<dbReference type="RefSeq" id="WP_315995526.1">
    <property type="nucleotide sequence ID" value="NZ_JAWDIS010000003.1"/>
</dbReference>
<dbReference type="PANTHER" id="PTHR43022">
    <property type="entry name" value="PROTEIN SMF"/>
    <property type="match status" value="1"/>
</dbReference>
<evidence type="ECO:0000259" key="2">
    <source>
        <dbReference type="Pfam" id="PF02481"/>
    </source>
</evidence>
<gene>
    <name evidence="4" type="primary">dprA</name>
    <name evidence="4" type="ORF">RWH45_14125</name>
</gene>
<dbReference type="PANTHER" id="PTHR43022:SF1">
    <property type="entry name" value="PROTEIN SMF"/>
    <property type="match status" value="1"/>
</dbReference>
<dbReference type="Pfam" id="PF02481">
    <property type="entry name" value="DNA_processg_A"/>
    <property type="match status" value="1"/>
</dbReference>
<sequence length="397" mass="40620">MIPIELSEASARRALDGLREGVDLGDEPLDPAEVYARAVWSVLVEPGDSEAGVLIAAVGAAAALRVVMDGRGDALDRARARWMPRLQGSAVDAALDAARRCGARLVVPGDEAWPARFGDLEAHAPVALWRRGRGTPSDAPAVALVGARAATAYGEGVAADLAAELAAAGAVVISGAAYGIDGACHRGALSMGGTTVAFLAGGVDRPYPRGHEGLLERIAATGAVWSETPCGAAPTKWRFLGRNRLIAAMAHAVVVIEAGWRSGSLNTAGHAAMLGRRLGAVPGPITSAASAGCHRVLRELDGVCVTSAADVLEMLGADGPPAGDSGRAADAGRTDDTTRLFDALSPRSARSVDDVARRSGLARDDAAVLLGFAELEGRAVRGDDGAWRSVTRGSTRP</sequence>
<dbReference type="InterPro" id="IPR057666">
    <property type="entry name" value="DrpA_SLOG"/>
</dbReference>
<comment type="similarity">
    <text evidence="1">Belongs to the DprA/Smf family.</text>
</comment>
<dbReference type="Pfam" id="PF17782">
    <property type="entry name" value="WHD_DprA"/>
    <property type="match status" value="1"/>
</dbReference>
<keyword evidence="5" id="KW-1185">Reference proteome</keyword>
<evidence type="ECO:0000313" key="4">
    <source>
        <dbReference type="EMBL" id="MDU0368354.1"/>
    </source>
</evidence>
<accession>A0ABU3TAK5</accession>
<dbReference type="EMBL" id="JAWDIS010000003">
    <property type="protein sequence ID" value="MDU0368354.1"/>
    <property type="molecule type" value="Genomic_DNA"/>
</dbReference>
<dbReference type="InterPro" id="IPR003488">
    <property type="entry name" value="DprA"/>
</dbReference>
<evidence type="ECO:0000313" key="5">
    <source>
        <dbReference type="Proteomes" id="UP001263371"/>
    </source>
</evidence>